<evidence type="ECO:0000256" key="10">
    <source>
        <dbReference type="RuleBase" id="RU363043"/>
    </source>
</evidence>
<name>A0A2U3PF16_9MYCO</name>
<evidence type="ECO:0000256" key="3">
    <source>
        <dbReference type="ARBA" id="ARBA00007069"/>
    </source>
</evidence>
<dbReference type="Proteomes" id="UP000240424">
    <property type="component" value="Unassembled WGS sequence"/>
</dbReference>
<sequence length="306" mass="32152">MSTTIEKEPLEGLSEGDAMPGERRRQITNVFMHAVLLLVMIATVGVLVWVLVYVAGQGLKYLGPEFLTQTPPGNPGQPGGGFLNGIIGSLIVTGIATLLSMPVGIAAAIYLVEYGGRLARVTRFLTDILVGVPTIVTGALVYAMWVVFFGFSGIAGGIALGLVMLPLVIRSTEEMLRLVPRELREASLALGASKAGTIVSIVLPAASSGIITGVMLAFARAMGETAPLLLTALGNDLFIELNPTKRMSTLSLQIFGNAITGYKAAQARAWAGALTLVVIVLLFTVAARWIASRTSVGRGHVIEPRA</sequence>
<evidence type="ECO:0000256" key="5">
    <source>
        <dbReference type="ARBA" id="ARBA00022475"/>
    </source>
</evidence>
<gene>
    <name evidence="12" type="ORF">MNAB215_4561</name>
</gene>
<comment type="similarity">
    <text evidence="3 10">Belongs to the binding-protein-dependent transport system permease family. CysTW subfamily.</text>
</comment>
<feature type="transmembrane region" description="Helical" evidence="10">
    <location>
        <begin position="86"/>
        <end position="112"/>
    </location>
</feature>
<evidence type="ECO:0000256" key="6">
    <source>
        <dbReference type="ARBA" id="ARBA00022592"/>
    </source>
</evidence>
<dbReference type="RefSeq" id="WP_083746216.1">
    <property type="nucleotide sequence ID" value="NZ_FUEZ01000004.1"/>
</dbReference>
<feature type="transmembrane region" description="Helical" evidence="10">
    <location>
        <begin position="151"/>
        <end position="169"/>
    </location>
</feature>
<comment type="function">
    <text evidence="1">Part of the binding-protein-dependent transport system for phosphate; probably responsible for the translocation of the substrate across the membrane.</text>
</comment>
<protein>
    <recommendedName>
        <fullName evidence="10">Phosphate transport system permease protein PstA</fullName>
    </recommendedName>
</protein>
<dbReference type="InterPro" id="IPR051408">
    <property type="entry name" value="Phosphate_transprt_permease"/>
</dbReference>
<evidence type="ECO:0000259" key="11">
    <source>
        <dbReference type="PROSITE" id="PS50928"/>
    </source>
</evidence>
<keyword evidence="4" id="KW-0813">Transport</keyword>
<feature type="transmembrane region" description="Helical" evidence="10">
    <location>
        <begin position="124"/>
        <end position="145"/>
    </location>
</feature>
<dbReference type="PANTHER" id="PTHR42922:SF1">
    <property type="entry name" value="PHOSPHATE TRANSPORT SYSTEM PERMEASE PROTEIN PSTA"/>
    <property type="match status" value="1"/>
</dbReference>
<feature type="domain" description="ABC transmembrane type-1" evidence="11">
    <location>
        <begin position="86"/>
        <end position="287"/>
    </location>
</feature>
<dbReference type="STRING" id="1841861.GCA_900157365_02881"/>
<evidence type="ECO:0000256" key="4">
    <source>
        <dbReference type="ARBA" id="ARBA00022448"/>
    </source>
</evidence>
<dbReference type="InterPro" id="IPR005672">
    <property type="entry name" value="Phosphate_PstA"/>
</dbReference>
<reference evidence="12 13" key="1">
    <citation type="submission" date="2017-01" db="EMBL/GenBank/DDBJ databases">
        <authorList>
            <consortium name="Urmite Genomes"/>
        </authorList>
    </citation>
    <scope>NUCLEOTIDE SEQUENCE [LARGE SCALE GENOMIC DNA]</scope>
    <source>
        <strain evidence="12 13">AB215</strain>
    </source>
</reference>
<evidence type="ECO:0000313" key="13">
    <source>
        <dbReference type="Proteomes" id="UP000240424"/>
    </source>
</evidence>
<evidence type="ECO:0000256" key="1">
    <source>
        <dbReference type="ARBA" id="ARBA00003510"/>
    </source>
</evidence>
<evidence type="ECO:0000256" key="8">
    <source>
        <dbReference type="ARBA" id="ARBA00022989"/>
    </source>
</evidence>
<dbReference type="PROSITE" id="PS50928">
    <property type="entry name" value="ABC_TM1"/>
    <property type="match status" value="1"/>
</dbReference>
<feature type="transmembrane region" description="Helical" evidence="10">
    <location>
        <begin position="30"/>
        <end position="55"/>
    </location>
</feature>
<accession>A0A2U3PF16</accession>
<dbReference type="NCBIfam" id="TIGR00974">
    <property type="entry name" value="3a0107s02c"/>
    <property type="match status" value="1"/>
</dbReference>
<dbReference type="EMBL" id="FUEZ01000004">
    <property type="protein sequence ID" value="SPM42341.1"/>
    <property type="molecule type" value="Genomic_DNA"/>
</dbReference>
<dbReference type="PANTHER" id="PTHR42922">
    <property type="entry name" value="PHOSPHATE TRANSPORT SYSTEM PERMEASE PROTEIN PSTA"/>
    <property type="match status" value="1"/>
</dbReference>
<keyword evidence="13" id="KW-1185">Reference proteome</keyword>
<feature type="transmembrane region" description="Helical" evidence="10">
    <location>
        <begin position="190"/>
        <end position="219"/>
    </location>
</feature>
<evidence type="ECO:0000256" key="2">
    <source>
        <dbReference type="ARBA" id="ARBA00004651"/>
    </source>
</evidence>
<comment type="subcellular location">
    <subcellularLocation>
        <location evidence="2 10">Cell membrane</location>
        <topology evidence="2 10">Multi-pass membrane protein</topology>
    </subcellularLocation>
</comment>
<evidence type="ECO:0000256" key="9">
    <source>
        <dbReference type="ARBA" id="ARBA00023136"/>
    </source>
</evidence>
<keyword evidence="9 10" id="KW-0472">Membrane</keyword>
<dbReference type="SUPFAM" id="SSF161098">
    <property type="entry name" value="MetI-like"/>
    <property type="match status" value="1"/>
</dbReference>
<keyword evidence="7 10" id="KW-0812">Transmembrane</keyword>
<dbReference type="AlphaFoldDB" id="A0A2U3PF16"/>
<dbReference type="InterPro" id="IPR000515">
    <property type="entry name" value="MetI-like"/>
</dbReference>
<keyword evidence="8 10" id="KW-1133">Transmembrane helix</keyword>
<dbReference type="CDD" id="cd06261">
    <property type="entry name" value="TM_PBP2"/>
    <property type="match status" value="1"/>
</dbReference>
<feature type="transmembrane region" description="Helical" evidence="10">
    <location>
        <begin position="269"/>
        <end position="291"/>
    </location>
</feature>
<proteinExistence type="inferred from homology"/>
<dbReference type="Pfam" id="PF00528">
    <property type="entry name" value="BPD_transp_1"/>
    <property type="match status" value="1"/>
</dbReference>
<keyword evidence="5 10" id="KW-1003">Cell membrane</keyword>
<keyword evidence="6" id="KW-0592">Phosphate transport</keyword>
<dbReference type="GO" id="GO:0035435">
    <property type="term" value="P:phosphate ion transmembrane transport"/>
    <property type="evidence" value="ECO:0007669"/>
    <property type="project" value="InterPro"/>
</dbReference>
<evidence type="ECO:0000256" key="7">
    <source>
        <dbReference type="ARBA" id="ARBA00022692"/>
    </source>
</evidence>
<dbReference type="GO" id="GO:0005886">
    <property type="term" value="C:plasma membrane"/>
    <property type="evidence" value="ECO:0007669"/>
    <property type="project" value="UniProtKB-SubCell"/>
</dbReference>
<dbReference type="InterPro" id="IPR035906">
    <property type="entry name" value="MetI-like_sf"/>
</dbReference>
<organism evidence="12 13">
    <name type="scientific">Mycobacterium numidiamassiliense</name>
    <dbReference type="NCBI Taxonomy" id="1841861"/>
    <lineage>
        <taxon>Bacteria</taxon>
        <taxon>Bacillati</taxon>
        <taxon>Actinomycetota</taxon>
        <taxon>Actinomycetes</taxon>
        <taxon>Mycobacteriales</taxon>
        <taxon>Mycobacteriaceae</taxon>
        <taxon>Mycobacterium</taxon>
    </lineage>
</organism>
<dbReference type="GO" id="GO:0005315">
    <property type="term" value="F:phosphate transmembrane transporter activity"/>
    <property type="evidence" value="ECO:0007669"/>
    <property type="project" value="InterPro"/>
</dbReference>
<evidence type="ECO:0000313" key="12">
    <source>
        <dbReference type="EMBL" id="SPM42341.1"/>
    </source>
</evidence>
<dbReference type="Gene3D" id="1.10.3720.10">
    <property type="entry name" value="MetI-like"/>
    <property type="match status" value="1"/>
</dbReference>